<evidence type="ECO:0000313" key="2">
    <source>
        <dbReference type="Proteomes" id="UP000807306"/>
    </source>
</evidence>
<sequence>MPTDFDLFLTDDAKGDVLTPHISISTAKELNGLMASGRLTYGEDKTTLMQSTDIAVTLYRGLRPFKIIFVSQCSPNLPSDSKLLYCICGSQVLRAIEKVYRPDAYNLTDSQQKRFDALQVEVIEYKNIPTEKAHEVKEFYDDFGVDAVYKIFDLDKPSPISFDPEWAAEPTSEILSECSFPLAMASTIDVRCPGKEMLDEGILVQTPNRRCMKMNYLEMGYAIYHHFVVPPIVLLYYEEEGSSESEEGSTAKIACISGCQVLWAIKGSVVSFSFSSCLRMDDLGAHRFQDHTMTSEQQDRFDASCVMVARYKNLTEYEQDKLLDFHKFYDL</sequence>
<comment type="caution">
    <text evidence="1">The sequence shown here is derived from an EMBL/GenBank/DDBJ whole genome shotgun (WGS) entry which is preliminary data.</text>
</comment>
<protein>
    <submittedName>
        <fullName evidence="1">Uncharacterized protein</fullName>
    </submittedName>
</protein>
<dbReference type="AlphaFoldDB" id="A0A9P6E330"/>
<name>A0A9P6E330_9AGAR</name>
<reference evidence="1" key="1">
    <citation type="submission" date="2020-11" db="EMBL/GenBank/DDBJ databases">
        <authorList>
            <consortium name="DOE Joint Genome Institute"/>
            <person name="Ahrendt S."/>
            <person name="Riley R."/>
            <person name="Andreopoulos W."/>
            <person name="Labutti K."/>
            <person name="Pangilinan J."/>
            <person name="Ruiz-Duenas F.J."/>
            <person name="Barrasa J.M."/>
            <person name="Sanchez-Garcia M."/>
            <person name="Camarero S."/>
            <person name="Miyauchi S."/>
            <person name="Serrano A."/>
            <person name="Linde D."/>
            <person name="Babiker R."/>
            <person name="Drula E."/>
            <person name="Ayuso-Fernandez I."/>
            <person name="Pacheco R."/>
            <person name="Padilla G."/>
            <person name="Ferreira P."/>
            <person name="Barriuso J."/>
            <person name="Kellner H."/>
            <person name="Castanera R."/>
            <person name="Alfaro M."/>
            <person name="Ramirez L."/>
            <person name="Pisabarro A.G."/>
            <person name="Kuo A."/>
            <person name="Tritt A."/>
            <person name="Lipzen A."/>
            <person name="He G."/>
            <person name="Yan M."/>
            <person name="Ng V."/>
            <person name="Cullen D."/>
            <person name="Martin F."/>
            <person name="Rosso M.-N."/>
            <person name="Henrissat B."/>
            <person name="Hibbett D."/>
            <person name="Martinez A.T."/>
            <person name="Grigoriev I.V."/>
        </authorList>
    </citation>
    <scope>NUCLEOTIDE SEQUENCE</scope>
    <source>
        <strain evidence="1">CBS 506.95</strain>
    </source>
</reference>
<dbReference type="EMBL" id="MU158017">
    <property type="protein sequence ID" value="KAF9521605.1"/>
    <property type="molecule type" value="Genomic_DNA"/>
</dbReference>
<keyword evidence="2" id="KW-1185">Reference proteome</keyword>
<organism evidence="1 2">
    <name type="scientific">Crepidotus variabilis</name>
    <dbReference type="NCBI Taxonomy" id="179855"/>
    <lineage>
        <taxon>Eukaryota</taxon>
        <taxon>Fungi</taxon>
        <taxon>Dikarya</taxon>
        <taxon>Basidiomycota</taxon>
        <taxon>Agaricomycotina</taxon>
        <taxon>Agaricomycetes</taxon>
        <taxon>Agaricomycetidae</taxon>
        <taxon>Agaricales</taxon>
        <taxon>Agaricineae</taxon>
        <taxon>Crepidotaceae</taxon>
        <taxon>Crepidotus</taxon>
    </lineage>
</organism>
<proteinExistence type="predicted"/>
<evidence type="ECO:0000313" key="1">
    <source>
        <dbReference type="EMBL" id="KAF9521605.1"/>
    </source>
</evidence>
<dbReference type="Proteomes" id="UP000807306">
    <property type="component" value="Unassembled WGS sequence"/>
</dbReference>
<gene>
    <name evidence="1" type="ORF">CPB83DRAFT_900517</name>
</gene>
<accession>A0A9P6E330</accession>